<evidence type="ECO:0000256" key="8">
    <source>
        <dbReference type="ARBA" id="ARBA00022776"/>
    </source>
</evidence>
<evidence type="ECO:0000256" key="5">
    <source>
        <dbReference type="ARBA" id="ARBA00022454"/>
    </source>
</evidence>
<evidence type="ECO:0000313" key="12">
    <source>
        <dbReference type="Proteomes" id="UP000536260"/>
    </source>
</evidence>
<evidence type="ECO:0000256" key="1">
    <source>
        <dbReference type="ARBA" id="ARBA00004286"/>
    </source>
</evidence>
<keyword evidence="7" id="KW-0132">Cell division</keyword>
<gene>
    <name evidence="11" type="primary">Ncaph</name>
    <name evidence="11" type="ORF">SYRPAR_R10568</name>
</gene>
<dbReference type="InterPro" id="IPR022816">
    <property type="entry name" value="Condensin_barren_su2"/>
</dbReference>
<comment type="caution">
    <text evidence="11">The sequence shown here is derived from an EMBL/GenBank/DDBJ whole genome shotgun (WGS) entry which is preliminary data.</text>
</comment>
<keyword evidence="9" id="KW-0226">DNA condensation</keyword>
<keyword evidence="12" id="KW-1185">Reference proteome</keyword>
<dbReference type="PANTHER" id="PTHR13108">
    <property type="entry name" value="CONDENSIN COMPLEX SUBUNIT 2"/>
    <property type="match status" value="1"/>
</dbReference>
<dbReference type="GO" id="GO:0007076">
    <property type="term" value="P:mitotic chromosome condensation"/>
    <property type="evidence" value="ECO:0007669"/>
    <property type="project" value="InterPro"/>
</dbReference>
<feature type="non-terminal residue" evidence="11">
    <location>
        <position position="1"/>
    </location>
</feature>
<dbReference type="GO" id="GO:0051301">
    <property type="term" value="P:cell division"/>
    <property type="evidence" value="ECO:0007669"/>
    <property type="project" value="UniProtKB-KW"/>
</dbReference>
<keyword evidence="10" id="KW-0131">Cell cycle</keyword>
<dbReference type="AlphaFoldDB" id="A0A7L3AYU7"/>
<feature type="non-terminal residue" evidence="11">
    <location>
        <position position="58"/>
    </location>
</feature>
<dbReference type="EMBL" id="VZTO01012163">
    <property type="protein sequence ID" value="NXT22900.1"/>
    <property type="molecule type" value="Genomic_DNA"/>
</dbReference>
<evidence type="ECO:0000256" key="3">
    <source>
        <dbReference type="ARBA" id="ARBA00009471"/>
    </source>
</evidence>
<dbReference type="Proteomes" id="UP000536260">
    <property type="component" value="Unassembled WGS sequence"/>
</dbReference>
<sequence>QVAAGTLDASAKIYAVRVDVVHTDTYKVLGGLGKDLAHTKNTDGSEAGVPFAPFLSSS</sequence>
<reference evidence="11 12" key="1">
    <citation type="submission" date="2019-09" db="EMBL/GenBank/DDBJ databases">
        <title>Bird 10,000 Genomes (B10K) Project - Family phase.</title>
        <authorList>
            <person name="Zhang G."/>
        </authorList>
    </citation>
    <scope>NUCLEOTIDE SEQUENCE [LARGE SCALE GENOMIC DNA]</scope>
    <source>
        <strain evidence="11">B10K-DU-003-42</strain>
        <tissue evidence="11">Mixed tissue sample</tissue>
    </source>
</reference>
<evidence type="ECO:0000256" key="9">
    <source>
        <dbReference type="ARBA" id="ARBA00023067"/>
    </source>
</evidence>
<protein>
    <recommendedName>
        <fullName evidence="4">Condensin complex subunit 2</fullName>
    </recommendedName>
</protein>
<evidence type="ECO:0000256" key="10">
    <source>
        <dbReference type="ARBA" id="ARBA00023306"/>
    </source>
</evidence>
<dbReference type="Pfam" id="PF05786">
    <property type="entry name" value="Cnd2"/>
    <property type="match status" value="1"/>
</dbReference>
<comment type="similarity">
    <text evidence="3">Belongs to the CND2 (condensin subunit 2) family.</text>
</comment>
<dbReference type="PANTHER" id="PTHR13108:SF9">
    <property type="entry name" value="CONDENSIN COMPLEX SUBUNIT 2"/>
    <property type="match status" value="1"/>
</dbReference>
<evidence type="ECO:0000256" key="2">
    <source>
        <dbReference type="ARBA" id="ARBA00004496"/>
    </source>
</evidence>
<evidence type="ECO:0000256" key="4">
    <source>
        <dbReference type="ARBA" id="ARBA00016065"/>
    </source>
</evidence>
<dbReference type="GO" id="GO:0005737">
    <property type="term" value="C:cytoplasm"/>
    <property type="evidence" value="ECO:0007669"/>
    <property type="project" value="UniProtKB-SubCell"/>
</dbReference>
<organism evidence="11 12">
    <name type="scientific">Syrrhaptes paradoxus</name>
    <name type="common">Pallas's sandgrouse</name>
    <dbReference type="NCBI Taxonomy" id="302527"/>
    <lineage>
        <taxon>Eukaryota</taxon>
        <taxon>Metazoa</taxon>
        <taxon>Chordata</taxon>
        <taxon>Craniata</taxon>
        <taxon>Vertebrata</taxon>
        <taxon>Euteleostomi</taxon>
        <taxon>Archelosauria</taxon>
        <taxon>Archosauria</taxon>
        <taxon>Dinosauria</taxon>
        <taxon>Saurischia</taxon>
        <taxon>Theropoda</taxon>
        <taxon>Coelurosauria</taxon>
        <taxon>Aves</taxon>
        <taxon>Neognathae</taxon>
        <taxon>Neoaves</taxon>
        <taxon>Columbimorphae</taxon>
        <taxon>Pterocliformes</taxon>
        <taxon>Pteroclidae</taxon>
        <taxon>Syrrhaptes</taxon>
    </lineage>
</organism>
<dbReference type="GO" id="GO:0003682">
    <property type="term" value="F:chromatin binding"/>
    <property type="evidence" value="ECO:0007669"/>
    <property type="project" value="TreeGrafter"/>
</dbReference>
<keyword evidence="8" id="KW-0498">Mitosis</keyword>
<name>A0A7L3AYU7_9AVES</name>
<keyword evidence="5" id="KW-0158">Chromosome</keyword>
<dbReference type="GO" id="GO:0000796">
    <property type="term" value="C:condensin complex"/>
    <property type="evidence" value="ECO:0007669"/>
    <property type="project" value="InterPro"/>
</dbReference>
<keyword evidence="6" id="KW-0963">Cytoplasm</keyword>
<accession>A0A7L3AYU7</accession>
<comment type="subcellular location">
    <subcellularLocation>
        <location evidence="1">Chromosome</location>
    </subcellularLocation>
    <subcellularLocation>
        <location evidence="2">Cytoplasm</location>
    </subcellularLocation>
</comment>
<proteinExistence type="inferred from homology"/>
<evidence type="ECO:0000256" key="7">
    <source>
        <dbReference type="ARBA" id="ARBA00022618"/>
    </source>
</evidence>
<evidence type="ECO:0000313" key="11">
    <source>
        <dbReference type="EMBL" id="NXT22900.1"/>
    </source>
</evidence>
<evidence type="ECO:0000256" key="6">
    <source>
        <dbReference type="ARBA" id="ARBA00022490"/>
    </source>
</evidence>